<feature type="domain" description="CAAX prenyl protease 2/Lysostaphin resistance protein A-like" evidence="2">
    <location>
        <begin position="176"/>
        <end position="266"/>
    </location>
</feature>
<reference evidence="3" key="1">
    <citation type="submission" date="2022-10" db="EMBL/GenBank/DDBJ databases">
        <title>Chitiniphilus purpureus sp. nov., a novel chitin-degrading bacterium isolated from crawfish pond sediment.</title>
        <authorList>
            <person name="Li K."/>
        </authorList>
    </citation>
    <scope>NUCLEOTIDE SEQUENCE</scope>
    <source>
        <strain evidence="3">CD1</strain>
    </source>
</reference>
<evidence type="ECO:0000259" key="2">
    <source>
        <dbReference type="Pfam" id="PF02517"/>
    </source>
</evidence>
<dbReference type="Pfam" id="PF02517">
    <property type="entry name" value="Rce1-like"/>
    <property type="match status" value="1"/>
</dbReference>
<evidence type="ECO:0000256" key="1">
    <source>
        <dbReference type="SAM" id="Phobius"/>
    </source>
</evidence>
<protein>
    <submittedName>
        <fullName evidence="3">CPBP family intramembrane metalloprotease</fullName>
    </submittedName>
</protein>
<dbReference type="PANTHER" id="PTHR43592">
    <property type="entry name" value="CAAX AMINO TERMINAL PROTEASE"/>
    <property type="match status" value="1"/>
</dbReference>
<keyword evidence="4" id="KW-1185">Reference proteome</keyword>
<gene>
    <name evidence="3" type="ORF">N8I74_12890</name>
</gene>
<dbReference type="PANTHER" id="PTHR43592:SF15">
    <property type="entry name" value="CAAX AMINO TERMINAL PROTEASE FAMILY PROTEIN"/>
    <property type="match status" value="1"/>
</dbReference>
<dbReference type="Proteomes" id="UP001061302">
    <property type="component" value="Chromosome"/>
</dbReference>
<keyword evidence="3" id="KW-0482">Metalloprotease</keyword>
<organism evidence="3 4">
    <name type="scientific">Chitiniphilus purpureus</name>
    <dbReference type="NCBI Taxonomy" id="2981137"/>
    <lineage>
        <taxon>Bacteria</taxon>
        <taxon>Pseudomonadati</taxon>
        <taxon>Pseudomonadota</taxon>
        <taxon>Betaproteobacteria</taxon>
        <taxon>Neisseriales</taxon>
        <taxon>Chitinibacteraceae</taxon>
        <taxon>Chitiniphilus</taxon>
    </lineage>
</organism>
<feature type="transmembrane region" description="Helical" evidence="1">
    <location>
        <begin position="74"/>
        <end position="95"/>
    </location>
</feature>
<feature type="transmembrane region" description="Helical" evidence="1">
    <location>
        <begin position="209"/>
        <end position="225"/>
    </location>
</feature>
<dbReference type="EMBL" id="CP106753">
    <property type="protein sequence ID" value="UXY14212.1"/>
    <property type="molecule type" value="Genomic_DNA"/>
</dbReference>
<evidence type="ECO:0000313" key="4">
    <source>
        <dbReference type="Proteomes" id="UP001061302"/>
    </source>
</evidence>
<dbReference type="GO" id="GO:0008237">
    <property type="term" value="F:metallopeptidase activity"/>
    <property type="evidence" value="ECO:0007669"/>
    <property type="project" value="UniProtKB-KW"/>
</dbReference>
<evidence type="ECO:0000313" key="3">
    <source>
        <dbReference type="EMBL" id="UXY14212.1"/>
    </source>
</evidence>
<keyword evidence="1" id="KW-0812">Transmembrane</keyword>
<name>A0ABY6DIN8_9NEIS</name>
<keyword evidence="3" id="KW-0378">Hydrolase</keyword>
<keyword evidence="1" id="KW-0472">Membrane</keyword>
<sequence length="282" mass="30298">MMPSWPVGMMALLLWGTVLALWWPGRRLWLVLLAATLAVALHAGVLRWWALVPLLAGFALYALAGRARSGPIRWLAHVLFAAWAVASALHIWPGVRNPLLLGPVRLSADSVPYTLYLNLDKTLVALVLLGCGAVLRRRAAVPGASWQLVWLLLPLAGVLVLASAAGLVAPQWKLPPWLPLWVMCNLLLTCVAEEAFFRGYLQRRLERTLGLHAGWLLASAAFGLAHMSGGALYAALAAVAGGCYGLAYRVSGRLEGAIALHFLFNLAHLVGFTYPALAPSAA</sequence>
<keyword evidence="3" id="KW-0645">Protease</keyword>
<proteinExistence type="predicted"/>
<accession>A0ABY6DIN8</accession>
<feature type="transmembrane region" description="Helical" evidence="1">
    <location>
        <begin position="257"/>
        <end position="277"/>
    </location>
</feature>
<feature type="transmembrane region" description="Helical" evidence="1">
    <location>
        <begin position="178"/>
        <end position="197"/>
    </location>
</feature>
<dbReference type="RefSeq" id="WP_263123512.1">
    <property type="nucleotide sequence ID" value="NZ_CP106753.1"/>
</dbReference>
<dbReference type="InterPro" id="IPR003675">
    <property type="entry name" value="Rce1/LyrA-like_dom"/>
</dbReference>
<keyword evidence="1" id="KW-1133">Transmembrane helix</keyword>
<feature type="transmembrane region" description="Helical" evidence="1">
    <location>
        <begin position="148"/>
        <end position="172"/>
    </location>
</feature>
<feature type="transmembrane region" description="Helical" evidence="1">
    <location>
        <begin position="37"/>
        <end position="62"/>
    </location>
</feature>
<feature type="transmembrane region" description="Helical" evidence="1">
    <location>
        <begin position="115"/>
        <end position="136"/>
    </location>
</feature>